<reference evidence="3" key="1">
    <citation type="submission" date="2015-09" db="EMBL/GenBank/DDBJ databases">
        <authorList>
            <consortium name="Pathogen Informatics"/>
        </authorList>
    </citation>
    <scope>NUCLEOTIDE SEQUENCE [LARGE SCALE GENOMIC DNA]</scope>
    <source>
        <strain evidence="3">Lake Konstanz</strain>
    </source>
</reference>
<evidence type="ECO:0008006" key="4">
    <source>
        <dbReference type="Google" id="ProtNLM"/>
    </source>
</evidence>
<protein>
    <recommendedName>
        <fullName evidence="4">Membrane-associated protein</fullName>
    </recommendedName>
</protein>
<dbReference type="VEuPathDB" id="TriTrypDB:BSAL_75165"/>
<dbReference type="Proteomes" id="UP000051952">
    <property type="component" value="Unassembled WGS sequence"/>
</dbReference>
<gene>
    <name evidence="2" type="ORF">BSAL_75165</name>
</gene>
<keyword evidence="3" id="KW-1185">Reference proteome</keyword>
<sequence>MVLLFCIVVVFLCVVVEAKRMLRNCCVVLQQRFGQRKALTVPEVVGKLLEKFTCEGEKTKMTVGKLASTLPDELNETLSEHGGLARFASSNPNFFTVIRENGTLVITLSEMSRSLVRQKHYKEEQRALKAQVFQKRY</sequence>
<proteinExistence type="predicted"/>
<evidence type="ECO:0000313" key="2">
    <source>
        <dbReference type="EMBL" id="CUG16163.1"/>
    </source>
</evidence>
<feature type="signal peptide" evidence="1">
    <location>
        <begin position="1"/>
        <end position="18"/>
    </location>
</feature>
<dbReference type="AlphaFoldDB" id="A0A0S4J239"/>
<name>A0A0S4J239_BODSA</name>
<feature type="chain" id="PRO_5006621935" description="Membrane-associated protein" evidence="1">
    <location>
        <begin position="19"/>
        <end position="137"/>
    </location>
</feature>
<dbReference type="EMBL" id="CYKH01000678">
    <property type="protein sequence ID" value="CUG16163.1"/>
    <property type="molecule type" value="Genomic_DNA"/>
</dbReference>
<evidence type="ECO:0000256" key="1">
    <source>
        <dbReference type="SAM" id="SignalP"/>
    </source>
</evidence>
<organism evidence="2 3">
    <name type="scientific">Bodo saltans</name>
    <name type="common">Flagellated protozoan</name>
    <dbReference type="NCBI Taxonomy" id="75058"/>
    <lineage>
        <taxon>Eukaryota</taxon>
        <taxon>Discoba</taxon>
        <taxon>Euglenozoa</taxon>
        <taxon>Kinetoplastea</taxon>
        <taxon>Metakinetoplastina</taxon>
        <taxon>Eubodonida</taxon>
        <taxon>Bodonidae</taxon>
        <taxon>Bodo</taxon>
    </lineage>
</organism>
<evidence type="ECO:0000313" key="3">
    <source>
        <dbReference type="Proteomes" id="UP000051952"/>
    </source>
</evidence>
<accession>A0A0S4J239</accession>
<keyword evidence="1" id="KW-0732">Signal</keyword>